<dbReference type="AlphaFoldDB" id="A0A3M2M536"/>
<dbReference type="RefSeq" id="WP_122194423.1">
    <property type="nucleotide sequence ID" value="NZ_JBHSKC010000009.1"/>
</dbReference>
<evidence type="ECO:0000313" key="4">
    <source>
        <dbReference type="Proteomes" id="UP000282674"/>
    </source>
</evidence>
<feature type="domain" description="Erythromycin biosynthesis protein CIII-like C-terminal" evidence="2">
    <location>
        <begin position="292"/>
        <end position="394"/>
    </location>
</feature>
<dbReference type="CDD" id="cd03784">
    <property type="entry name" value="GT1_Gtf-like"/>
    <property type="match status" value="1"/>
</dbReference>
<dbReference type="Proteomes" id="UP000282674">
    <property type="component" value="Unassembled WGS sequence"/>
</dbReference>
<accession>A0A3M2M536</accession>
<evidence type="ECO:0000259" key="1">
    <source>
        <dbReference type="Pfam" id="PF03033"/>
    </source>
</evidence>
<protein>
    <submittedName>
        <fullName evidence="3">Glycosyltransferase</fullName>
    </submittedName>
</protein>
<dbReference type="SUPFAM" id="SSF53756">
    <property type="entry name" value="UDP-Glycosyltransferase/glycogen phosphorylase"/>
    <property type="match status" value="1"/>
</dbReference>
<keyword evidence="3" id="KW-0808">Transferase</keyword>
<reference evidence="3 4" key="1">
    <citation type="submission" date="2018-10" db="EMBL/GenBank/DDBJ databases">
        <title>Isolation from soil.</title>
        <authorList>
            <person name="Hu J."/>
        </authorList>
    </citation>
    <scope>NUCLEOTIDE SEQUENCE [LARGE SCALE GENOMIC DNA]</scope>
    <source>
        <strain evidence="3 4">NEAU-Ht49</strain>
    </source>
</reference>
<dbReference type="EMBL" id="RFFG01000017">
    <property type="protein sequence ID" value="RMI44671.1"/>
    <property type="molecule type" value="Genomic_DNA"/>
</dbReference>
<name>A0A3M2M536_9ACTN</name>
<dbReference type="GO" id="GO:0005975">
    <property type="term" value="P:carbohydrate metabolic process"/>
    <property type="evidence" value="ECO:0007669"/>
    <property type="project" value="InterPro"/>
</dbReference>
<feature type="domain" description="Glycosyltransferase family 28 N-terminal" evidence="1">
    <location>
        <begin position="5"/>
        <end position="143"/>
    </location>
</feature>
<evidence type="ECO:0000259" key="2">
    <source>
        <dbReference type="Pfam" id="PF06722"/>
    </source>
</evidence>
<proteinExistence type="predicted"/>
<dbReference type="Pfam" id="PF03033">
    <property type="entry name" value="Glyco_transf_28"/>
    <property type="match status" value="1"/>
</dbReference>
<dbReference type="InterPro" id="IPR004276">
    <property type="entry name" value="GlycoTrans_28_N"/>
</dbReference>
<dbReference type="GO" id="GO:0033072">
    <property type="term" value="P:vancomycin biosynthetic process"/>
    <property type="evidence" value="ECO:0007669"/>
    <property type="project" value="UniProtKB-ARBA"/>
</dbReference>
<keyword evidence="4" id="KW-1185">Reference proteome</keyword>
<gene>
    <name evidence="3" type="ORF">EBO15_11990</name>
</gene>
<dbReference type="InterPro" id="IPR050426">
    <property type="entry name" value="Glycosyltransferase_28"/>
</dbReference>
<organism evidence="3 4">
    <name type="scientific">Actinomadura harenae</name>
    <dbReference type="NCBI Taxonomy" id="2483351"/>
    <lineage>
        <taxon>Bacteria</taxon>
        <taxon>Bacillati</taxon>
        <taxon>Actinomycetota</taxon>
        <taxon>Actinomycetes</taxon>
        <taxon>Streptosporangiales</taxon>
        <taxon>Thermomonosporaceae</taxon>
        <taxon>Actinomadura</taxon>
    </lineage>
</organism>
<dbReference type="Gene3D" id="3.40.50.2000">
    <property type="entry name" value="Glycogen Phosphorylase B"/>
    <property type="match status" value="2"/>
</dbReference>
<dbReference type="PANTHER" id="PTHR48050">
    <property type="entry name" value="STEROL 3-BETA-GLUCOSYLTRANSFERASE"/>
    <property type="match status" value="1"/>
</dbReference>
<dbReference type="GO" id="GO:0008194">
    <property type="term" value="F:UDP-glycosyltransferase activity"/>
    <property type="evidence" value="ECO:0007669"/>
    <property type="project" value="InterPro"/>
</dbReference>
<dbReference type="InterPro" id="IPR002213">
    <property type="entry name" value="UDP_glucos_trans"/>
</dbReference>
<sequence>MSRTVVIFAAGSRGDIQPCVALGRALAARGDRVRLVASARYAPLAHASGLDLAPLTVDPAEILASDEGQELLAGGRNPVRFLTGFRRILGPAARRLLDECLAGSKDADLLLGPTLGLLPRHLGEHLDVPWALIHFQPSRPTAAFPHPFVPRPLGGPLNRASFAAVDQIAWQLSRPFLNPWRRDALGLPPLPLRGAPRDEPLVLACFSEHVVPRPADWPAHVHLTGYWTLDEPDFTPPDDLAAFLADGPPPVYVGFGSMVPKDPRMTDLTVRTALRLAGRRGIVQGDPATSDDDVLAVRDVPHTWLFPRMAAVVHHGGAGTTAAGLRAGVPSVVTPFFGDQPYWAERVAALGAGPAPVPFRTMTAPALAKAIRRATSSETIRTRAADLGARLRAEDGVTRAVKLLDRL</sequence>
<evidence type="ECO:0000313" key="3">
    <source>
        <dbReference type="EMBL" id="RMI44671.1"/>
    </source>
</evidence>
<dbReference type="InterPro" id="IPR010610">
    <property type="entry name" value="EryCIII-like_C"/>
</dbReference>
<dbReference type="GO" id="GO:0016758">
    <property type="term" value="F:hexosyltransferase activity"/>
    <property type="evidence" value="ECO:0007669"/>
    <property type="project" value="InterPro"/>
</dbReference>
<dbReference type="PANTHER" id="PTHR48050:SF13">
    <property type="entry name" value="STEROL 3-BETA-GLUCOSYLTRANSFERASE UGT80A2"/>
    <property type="match status" value="1"/>
</dbReference>
<dbReference type="FunFam" id="3.40.50.2000:FF:000009">
    <property type="entry name" value="Sterol 3-beta-glucosyltransferase UGT80A2"/>
    <property type="match status" value="1"/>
</dbReference>
<dbReference type="Pfam" id="PF06722">
    <property type="entry name" value="EryCIII-like_C"/>
    <property type="match status" value="1"/>
</dbReference>
<dbReference type="OrthoDB" id="3253247at2"/>
<comment type="caution">
    <text evidence="3">The sequence shown here is derived from an EMBL/GenBank/DDBJ whole genome shotgun (WGS) entry which is preliminary data.</text>
</comment>